<evidence type="ECO:0000256" key="3">
    <source>
        <dbReference type="SAM" id="SignalP"/>
    </source>
</evidence>
<evidence type="ECO:0000313" key="4">
    <source>
        <dbReference type="EMBL" id="ACL94422.1"/>
    </source>
</evidence>
<feature type="region of interest" description="Disordered" evidence="2">
    <location>
        <begin position="96"/>
        <end position="124"/>
    </location>
</feature>
<name>A0A0H3C6V5_CAUVN</name>
<evidence type="ECO:0000256" key="2">
    <source>
        <dbReference type="SAM" id="MobiDB-lite"/>
    </source>
</evidence>
<dbReference type="KEGG" id="ccs:CCNA_00957"/>
<feature type="chain" id="PRO_5002605750" evidence="3">
    <location>
        <begin position="41"/>
        <end position="493"/>
    </location>
</feature>
<dbReference type="InterPro" id="IPR010870">
    <property type="entry name" value="Porin_O/P"/>
</dbReference>
<dbReference type="Gene3D" id="2.40.160.10">
    <property type="entry name" value="Porin"/>
    <property type="match status" value="1"/>
</dbReference>
<dbReference type="EMBL" id="CP001340">
    <property type="protein sequence ID" value="ACL94422.1"/>
    <property type="molecule type" value="Genomic_DNA"/>
</dbReference>
<dbReference type="AlphaFoldDB" id="A0A0H3C6V5"/>
<dbReference type="HOGENOM" id="CLU_031025_4_0_5"/>
<dbReference type="Pfam" id="PF07396">
    <property type="entry name" value="Porin_O_P"/>
    <property type="match status" value="1"/>
</dbReference>
<dbReference type="InterPro" id="IPR023614">
    <property type="entry name" value="Porin_dom_sf"/>
</dbReference>
<dbReference type="GeneID" id="7333087"/>
<sequence length="493" mass="53105">MTIEGGPKRSQKVVFLQPVLTSLVALLAAGACLSPTVALAQDQLSPDEVAALRSEIATLRAQLQKMEQRLDAVTSAPQTTAPAAPPAIQPPAPVATTVAKASPPPAKPASAPTEITWKGSPQFTSGDRSFKAKGRIQIDVGQVDAPKGLVDRGLGYGAEMRRIRLGGEGDLGAGVGYELELELSDNAVKLVDTFVTYRTGPWLVTVGNHNPFQSLDELTGDTVGAFMERAAFTDAFNFERRLGVSAQYEKGPWVLQGGLFADDIDALSNSSDGPEGGDENNSYGLDGRAVYAPKLGQTQLHLGASAHWRTLKRVTDAGTRYRQRPYVHASNSRLIGTAVLPVEEEVHYGLEAAFVSGRWHGAAETYWQAAELTTGTRPTFFGGYAELGYFLTGDTRGYRGGQFSRTRPSKPLGGGGVGALQLNVRYDYLDLNDRGVVGGKQDAWLAALIWQPLDHLRFHLNYGLLDYQGATPLRNGDRDYRVNVAGARMELDF</sequence>
<evidence type="ECO:0000313" key="5">
    <source>
        <dbReference type="Proteomes" id="UP000001364"/>
    </source>
</evidence>
<feature type="coiled-coil region" evidence="1">
    <location>
        <begin position="49"/>
        <end position="76"/>
    </location>
</feature>
<dbReference type="PhylomeDB" id="A0A0H3C6V5"/>
<keyword evidence="3" id="KW-0732">Signal</keyword>
<organism evidence="4 5">
    <name type="scientific">Caulobacter vibrioides (strain NA1000 / CB15N)</name>
    <name type="common">Caulobacter crescentus</name>
    <dbReference type="NCBI Taxonomy" id="565050"/>
    <lineage>
        <taxon>Bacteria</taxon>
        <taxon>Pseudomonadati</taxon>
        <taxon>Pseudomonadota</taxon>
        <taxon>Alphaproteobacteria</taxon>
        <taxon>Caulobacterales</taxon>
        <taxon>Caulobacteraceae</taxon>
        <taxon>Caulobacter</taxon>
    </lineage>
</organism>
<dbReference type="PATRIC" id="fig|565050.3.peg.941"/>
<accession>A0A0H3C6V5</accession>
<evidence type="ECO:0000256" key="1">
    <source>
        <dbReference type="SAM" id="Coils"/>
    </source>
</evidence>
<protein>
    <submittedName>
        <fullName evidence="4">Porin O</fullName>
    </submittedName>
</protein>
<dbReference type="RefSeq" id="YP_002516330.1">
    <property type="nucleotide sequence ID" value="NC_011916.1"/>
</dbReference>
<feature type="signal peptide" evidence="3">
    <location>
        <begin position="1"/>
        <end position="40"/>
    </location>
</feature>
<dbReference type="SMR" id="A0A0H3C6V5"/>
<proteinExistence type="predicted"/>
<keyword evidence="5" id="KW-1185">Reference proteome</keyword>
<dbReference type="RefSeq" id="WP_010918795.1">
    <property type="nucleotide sequence ID" value="NC_011916.1"/>
</dbReference>
<dbReference type="Proteomes" id="UP000001364">
    <property type="component" value="Chromosome"/>
</dbReference>
<gene>
    <name evidence="4" type="ordered locus">CCNA_00957</name>
</gene>
<keyword evidence="1" id="KW-0175">Coiled coil</keyword>
<reference evidence="4 5" key="1">
    <citation type="journal article" date="2010" name="J. Bacteriol.">
        <title>The genetic basis of laboratory adaptation in Caulobacter crescentus.</title>
        <authorList>
            <person name="Marks M.E."/>
            <person name="Castro-Rojas C.M."/>
            <person name="Teiling C."/>
            <person name="Du L."/>
            <person name="Kapatral V."/>
            <person name="Walunas T.L."/>
            <person name="Crosson S."/>
        </authorList>
    </citation>
    <scope>NUCLEOTIDE SEQUENCE [LARGE SCALE GENOMIC DNA]</scope>
    <source>
        <strain evidence="5">NA1000 / CB15N</strain>
    </source>
</reference>
<dbReference type="OrthoDB" id="9807854at2"/>
<dbReference type="SUPFAM" id="SSF56935">
    <property type="entry name" value="Porins"/>
    <property type="match status" value="1"/>
</dbReference>